<name>A0A285ZY53_9SPHI</name>
<dbReference type="Pfam" id="PF00072">
    <property type="entry name" value="Response_reg"/>
    <property type="match status" value="1"/>
</dbReference>
<dbReference type="PANTHER" id="PTHR44591">
    <property type="entry name" value="STRESS RESPONSE REGULATOR PROTEIN 1"/>
    <property type="match status" value="1"/>
</dbReference>
<reference evidence="5" key="1">
    <citation type="submission" date="2017-09" db="EMBL/GenBank/DDBJ databases">
        <authorList>
            <person name="Varghese N."/>
            <person name="Submissions S."/>
        </authorList>
    </citation>
    <scope>NUCLEOTIDE SEQUENCE [LARGE SCALE GENOMIC DNA]</scope>
    <source>
        <strain evidence="5">CGMCC 1.12803</strain>
    </source>
</reference>
<dbReference type="InterPro" id="IPR001789">
    <property type="entry name" value="Sig_transdc_resp-reg_receiver"/>
</dbReference>
<proteinExistence type="predicted"/>
<dbReference type="EMBL" id="OCMT01000002">
    <property type="protein sequence ID" value="SOD14569.1"/>
    <property type="molecule type" value="Genomic_DNA"/>
</dbReference>
<dbReference type="GO" id="GO:0000160">
    <property type="term" value="P:phosphorelay signal transduction system"/>
    <property type="evidence" value="ECO:0007669"/>
    <property type="project" value="InterPro"/>
</dbReference>
<accession>A0A285ZY53</accession>
<dbReference type="SMART" id="SM00448">
    <property type="entry name" value="REC"/>
    <property type="match status" value="1"/>
</dbReference>
<dbReference type="InterPro" id="IPR011006">
    <property type="entry name" value="CheY-like_superfamily"/>
</dbReference>
<feature type="modified residue" description="4-aspartylphosphate" evidence="2">
    <location>
        <position position="52"/>
    </location>
</feature>
<dbReference type="Gene3D" id="3.40.50.2300">
    <property type="match status" value="1"/>
</dbReference>
<sequence length="128" mass="14441">MKRIIVVDDDEEVLDTIELVLEIGGYEVEPLSSAEGIHETVNSFNPDLIILDIVLGKIDGRTICNEIKTNPKTKHIPILMMSGLYKPDEISTLETPPDDFMPKPFKMDVLLEKIESLISKKAIRHNIN</sequence>
<gene>
    <name evidence="4" type="ORF">SAMN06297358_1640</name>
</gene>
<evidence type="ECO:0000313" key="4">
    <source>
        <dbReference type="EMBL" id="SOD14569.1"/>
    </source>
</evidence>
<dbReference type="PROSITE" id="PS50110">
    <property type="entry name" value="RESPONSE_REGULATORY"/>
    <property type="match status" value="1"/>
</dbReference>
<dbReference type="RefSeq" id="WP_097130773.1">
    <property type="nucleotide sequence ID" value="NZ_OCMT01000002.1"/>
</dbReference>
<dbReference type="InterPro" id="IPR050595">
    <property type="entry name" value="Bact_response_regulator"/>
</dbReference>
<organism evidence="4 5">
    <name type="scientific">Pedobacter xixiisoli</name>
    <dbReference type="NCBI Taxonomy" id="1476464"/>
    <lineage>
        <taxon>Bacteria</taxon>
        <taxon>Pseudomonadati</taxon>
        <taxon>Bacteroidota</taxon>
        <taxon>Sphingobacteriia</taxon>
        <taxon>Sphingobacteriales</taxon>
        <taxon>Sphingobacteriaceae</taxon>
        <taxon>Pedobacter</taxon>
    </lineage>
</organism>
<evidence type="ECO:0000313" key="5">
    <source>
        <dbReference type="Proteomes" id="UP000219281"/>
    </source>
</evidence>
<evidence type="ECO:0000256" key="2">
    <source>
        <dbReference type="PROSITE-ProRule" id="PRU00169"/>
    </source>
</evidence>
<evidence type="ECO:0000256" key="1">
    <source>
        <dbReference type="ARBA" id="ARBA00022553"/>
    </source>
</evidence>
<feature type="domain" description="Response regulatory" evidence="3">
    <location>
        <begin position="3"/>
        <end position="118"/>
    </location>
</feature>
<dbReference type="PANTHER" id="PTHR44591:SF3">
    <property type="entry name" value="RESPONSE REGULATORY DOMAIN-CONTAINING PROTEIN"/>
    <property type="match status" value="1"/>
</dbReference>
<dbReference type="OrthoDB" id="677887at2"/>
<protein>
    <submittedName>
        <fullName evidence="4">Response regulator receiver domain-containing protein</fullName>
    </submittedName>
</protein>
<dbReference type="Proteomes" id="UP000219281">
    <property type="component" value="Unassembled WGS sequence"/>
</dbReference>
<dbReference type="SUPFAM" id="SSF52172">
    <property type="entry name" value="CheY-like"/>
    <property type="match status" value="1"/>
</dbReference>
<dbReference type="AlphaFoldDB" id="A0A285ZY53"/>
<keyword evidence="1 2" id="KW-0597">Phosphoprotein</keyword>
<keyword evidence="5" id="KW-1185">Reference proteome</keyword>
<evidence type="ECO:0000259" key="3">
    <source>
        <dbReference type="PROSITE" id="PS50110"/>
    </source>
</evidence>